<proteinExistence type="predicted"/>
<reference evidence="3" key="1">
    <citation type="submission" date="2017-10" db="EMBL/GenBank/DDBJ databases">
        <title>Draft genome sequence of the planktic cyanobacteria Tychonema bourrellyi isolated from alpine lentic freshwater.</title>
        <authorList>
            <person name="Tett A."/>
            <person name="Armanini F."/>
            <person name="Asnicar F."/>
            <person name="Boscaini A."/>
            <person name="Pasolli E."/>
            <person name="Zolfo M."/>
            <person name="Donati C."/>
            <person name="Salmaso N."/>
            <person name="Segata N."/>
        </authorList>
    </citation>
    <scope>NUCLEOTIDE SEQUENCE</scope>
    <source>
        <strain evidence="3">FEM_GT703</strain>
    </source>
</reference>
<accession>A0A2G4EWW8</accession>
<organism evidence="3 4">
    <name type="scientific">Tychonema bourrellyi FEM_GT703</name>
    <dbReference type="NCBI Taxonomy" id="2040638"/>
    <lineage>
        <taxon>Bacteria</taxon>
        <taxon>Bacillati</taxon>
        <taxon>Cyanobacteriota</taxon>
        <taxon>Cyanophyceae</taxon>
        <taxon>Oscillatoriophycideae</taxon>
        <taxon>Oscillatoriales</taxon>
        <taxon>Microcoleaceae</taxon>
        <taxon>Tychonema</taxon>
    </lineage>
</organism>
<keyword evidence="2" id="KW-1133">Transmembrane helix</keyword>
<dbReference type="OrthoDB" id="473580at2"/>
<sequence>MEHKINPSTNRPKPPENPKVPSTRRRRQARRTQNPQHSQPKTPRFATPNQPTPTSVPRYPWKRLIANLTALTILCGFAALMGGGAWLSYQLIVDPNGNKWITKFVPEWSRLPLATRDSIQTLDQIQASIRKLGFVTGEPLPLPIHQSGDNSVSDLLLPIMVERTVNASTACKNPCRQIVELRVYKRVQIPDRDSDTVQYFQLASSVNVEGPAESFVLASLADSKSDNQGSNQSLPLTELHRFNGKAPQSGIWFNVSGQLVRGDKKIPYGQVVRYNPSQNHLISLLEWVSAAGQAPNWQQIVKGSNPQLAIDQTVGLEPQFTIYQIGSRKFVPNPVQLNAISLEEFALNDETYKNGLRLAKSGLWSPALNVMRTAKGKAAGNWPTVAQAQLDAIEFHAKITKAQAIASWASPGQQVLAELIDGRWSQALQVFEADPSNSSEIAKTLKNDDGKLLNRVDAALRINSQDGDIKAWGALIVAAQNGTREAMNWLDQQSDTDSETRNRIRNLVNKLDEAVSLAESLEKHKSQITGSATLVSSINPNEWIEPEAKNDLKLTEQQVWYQVQVASFYDGKRWVNSPFLDMELRSFSATQVKWLWGRLGLLADPNIKIEVAMNNGQQRVALGTVKAVQLQDGSLRLLAAVDKRS</sequence>
<keyword evidence="2" id="KW-0472">Membrane</keyword>
<evidence type="ECO:0000313" key="3">
    <source>
        <dbReference type="EMBL" id="PHX54019.1"/>
    </source>
</evidence>
<feature type="transmembrane region" description="Helical" evidence="2">
    <location>
        <begin position="64"/>
        <end position="89"/>
    </location>
</feature>
<gene>
    <name evidence="3" type="ORF">CP500_018465</name>
</gene>
<dbReference type="AlphaFoldDB" id="A0A2G4EWW8"/>
<evidence type="ECO:0000256" key="2">
    <source>
        <dbReference type="SAM" id="Phobius"/>
    </source>
</evidence>
<keyword evidence="2" id="KW-0812">Transmembrane</keyword>
<comment type="caution">
    <text evidence="3">The sequence shown here is derived from an EMBL/GenBank/DDBJ whole genome shotgun (WGS) entry which is preliminary data.</text>
</comment>
<feature type="compositionally biased region" description="Polar residues" evidence="1">
    <location>
        <begin position="34"/>
        <end position="55"/>
    </location>
</feature>
<dbReference type="RefSeq" id="WP_096828212.1">
    <property type="nucleotide sequence ID" value="NZ_NXIB02000132.1"/>
</dbReference>
<feature type="compositionally biased region" description="Polar residues" evidence="1">
    <location>
        <begin position="1"/>
        <end position="11"/>
    </location>
</feature>
<dbReference type="EMBL" id="NXIB02000132">
    <property type="protein sequence ID" value="PHX54019.1"/>
    <property type="molecule type" value="Genomic_DNA"/>
</dbReference>
<evidence type="ECO:0000313" key="4">
    <source>
        <dbReference type="Proteomes" id="UP000226442"/>
    </source>
</evidence>
<name>A0A2G4EWW8_9CYAN</name>
<dbReference type="Proteomes" id="UP000226442">
    <property type="component" value="Unassembled WGS sequence"/>
</dbReference>
<feature type="region of interest" description="Disordered" evidence="1">
    <location>
        <begin position="1"/>
        <end position="58"/>
    </location>
</feature>
<evidence type="ECO:0000256" key="1">
    <source>
        <dbReference type="SAM" id="MobiDB-lite"/>
    </source>
</evidence>
<protein>
    <submittedName>
        <fullName evidence="3">Uncharacterized protein</fullName>
    </submittedName>
</protein>
<keyword evidence="4" id="KW-1185">Reference proteome</keyword>